<gene>
    <name evidence="1" type="ORF">PF010_g14222</name>
</gene>
<evidence type="ECO:0000313" key="2">
    <source>
        <dbReference type="Proteomes" id="UP000488956"/>
    </source>
</evidence>
<reference evidence="1 2" key="1">
    <citation type="submission" date="2018-09" db="EMBL/GenBank/DDBJ databases">
        <title>Genomic investigation of the strawberry pathogen Phytophthora fragariae indicates pathogenicity is determined by transcriptional variation in three key races.</title>
        <authorList>
            <person name="Adams T.M."/>
            <person name="Armitage A.D."/>
            <person name="Sobczyk M.K."/>
            <person name="Bates H.J."/>
            <person name="Dunwell J.M."/>
            <person name="Nellist C.F."/>
            <person name="Harrison R.J."/>
        </authorList>
    </citation>
    <scope>NUCLEOTIDE SEQUENCE [LARGE SCALE GENOMIC DNA]</scope>
    <source>
        <strain evidence="1 2">ONT-3</strain>
    </source>
</reference>
<accession>A0A6G0KYK1</accession>
<name>A0A6G0KYK1_9STRA</name>
<dbReference type="Proteomes" id="UP000488956">
    <property type="component" value="Unassembled WGS sequence"/>
</dbReference>
<proteinExistence type="predicted"/>
<dbReference type="EMBL" id="QXFX01000869">
    <property type="protein sequence ID" value="KAE9102125.1"/>
    <property type="molecule type" value="Genomic_DNA"/>
</dbReference>
<protein>
    <submittedName>
        <fullName evidence="1">Uncharacterized protein</fullName>
    </submittedName>
</protein>
<evidence type="ECO:0000313" key="1">
    <source>
        <dbReference type="EMBL" id="KAE9102125.1"/>
    </source>
</evidence>
<comment type="caution">
    <text evidence="1">The sequence shown here is derived from an EMBL/GenBank/DDBJ whole genome shotgun (WGS) entry which is preliminary data.</text>
</comment>
<sequence length="272" mass="29379">MSASYFYLRPGVFGVVCFAYGTAEGSAARGGKVKVKLVTSGRWSEEQGQSVELTGDEVAARTVTAEEALNGAGTFVGGVICTSLVRPGGARVGDYGLVTCYTWCTQEMRGLLDMNFGGTAATVVYTPDSTQDVAVEIYALQHCGGLSTSLVMASEMKKQHETNYNKFNGMDCPATRDSKLLLAHLARKPVDEARLIPLLDITSFEVTQVAVRHILDYVFFKEGGRTCDEVRSNLRPSGPFARPRYPSAPIIWMVIGGNLVMRQLDSADSSPP</sequence>
<dbReference type="AlphaFoldDB" id="A0A6G0KYK1"/>
<organism evidence="1 2">
    <name type="scientific">Phytophthora fragariae</name>
    <dbReference type="NCBI Taxonomy" id="53985"/>
    <lineage>
        <taxon>Eukaryota</taxon>
        <taxon>Sar</taxon>
        <taxon>Stramenopiles</taxon>
        <taxon>Oomycota</taxon>
        <taxon>Peronosporomycetes</taxon>
        <taxon>Peronosporales</taxon>
        <taxon>Peronosporaceae</taxon>
        <taxon>Phytophthora</taxon>
    </lineage>
</organism>